<dbReference type="Pfam" id="PF05402">
    <property type="entry name" value="PqqD"/>
    <property type="match status" value="1"/>
</dbReference>
<comment type="caution">
    <text evidence="1">The sequence shown here is derived from an EMBL/GenBank/DDBJ whole genome shotgun (WGS) entry which is preliminary data.</text>
</comment>
<reference evidence="1" key="1">
    <citation type="submission" date="2020-09" db="EMBL/GenBank/DDBJ databases">
        <title>A novel bacterium of genus Bacillus, isolated from South China Sea.</title>
        <authorList>
            <person name="Huang H."/>
            <person name="Mo K."/>
            <person name="Hu Y."/>
        </authorList>
    </citation>
    <scope>NUCLEOTIDE SEQUENCE</scope>
    <source>
        <strain evidence="1">IB182487</strain>
    </source>
</reference>
<dbReference type="RefSeq" id="WP_191154912.1">
    <property type="nucleotide sequence ID" value="NZ_JACXAI010000001.1"/>
</dbReference>
<dbReference type="EMBL" id="JACXAI010000001">
    <property type="protein sequence ID" value="MBD1378842.1"/>
    <property type="molecule type" value="Genomic_DNA"/>
</dbReference>
<proteinExistence type="predicted"/>
<dbReference type="AlphaFoldDB" id="A0A926RW60"/>
<evidence type="ECO:0000313" key="1">
    <source>
        <dbReference type="EMBL" id="MBD1378842.1"/>
    </source>
</evidence>
<sequence>MMNKQAIELDSFVVQVDGNIVSDMDGEKVMMSITNSKYYNLGEVGGAIWDIVESPITVNELIVKLMEQYDVEEQECKQQVLSFLEKLCEEEIIQIINKTAHEIS</sequence>
<dbReference type="InterPro" id="IPR008792">
    <property type="entry name" value="PQQD"/>
</dbReference>
<protein>
    <submittedName>
        <fullName evidence="1">Lasso peptide biosynthesis PqqD family chaperone</fullName>
    </submittedName>
</protein>
<gene>
    <name evidence="1" type="ORF">IC621_01250</name>
</gene>
<dbReference type="Gene3D" id="1.10.10.1150">
    <property type="entry name" value="Coenzyme PQQ synthesis protein D (PqqD)"/>
    <property type="match status" value="1"/>
</dbReference>
<dbReference type="InterPro" id="IPR041881">
    <property type="entry name" value="PqqD_sf"/>
</dbReference>
<dbReference type="NCBIfam" id="NF033536">
    <property type="entry name" value="lasso_PqqD_Bac"/>
    <property type="match status" value="1"/>
</dbReference>
<name>A0A926RW60_9BACI</name>
<keyword evidence="2" id="KW-1185">Reference proteome</keyword>
<organism evidence="1 2">
    <name type="scientific">Metabacillus arenae</name>
    <dbReference type="NCBI Taxonomy" id="2771434"/>
    <lineage>
        <taxon>Bacteria</taxon>
        <taxon>Bacillati</taxon>
        <taxon>Bacillota</taxon>
        <taxon>Bacilli</taxon>
        <taxon>Bacillales</taxon>
        <taxon>Bacillaceae</taxon>
        <taxon>Metabacillus</taxon>
    </lineage>
</organism>
<dbReference type="Proteomes" id="UP000626844">
    <property type="component" value="Unassembled WGS sequence"/>
</dbReference>
<evidence type="ECO:0000313" key="2">
    <source>
        <dbReference type="Proteomes" id="UP000626844"/>
    </source>
</evidence>
<accession>A0A926RW60</accession>